<proteinExistence type="predicted"/>
<dbReference type="Gene3D" id="3.40.50.1000">
    <property type="entry name" value="HAD superfamily/HAD-like"/>
    <property type="match status" value="1"/>
</dbReference>
<dbReference type="AlphaFoldDB" id="A0A382NEM0"/>
<dbReference type="Pfam" id="PF13419">
    <property type="entry name" value="HAD_2"/>
    <property type="match status" value="1"/>
</dbReference>
<sequence>MDYNQYKFLSFDCYGTLIDWETGIWNAFQRIILLNNRTDLSREKVLSHFAELEEAQQTNAPSMLYPEVLYNVHQQFAKRNKLNSNEKLDKEFGNSVQYWPAFSDSADALRKLKTKFKLIILSNVDDAGFADSSRQLGVNFDAIYTAEQIGSYKPNTANFEYMLKRVKQTFGINKDSILHVAQSLFHDLIPAKAVGMRTVWIDRQNLSKNGNWGATKVVNDLPKADAIFENLMSFAQTAV</sequence>
<dbReference type="InterPro" id="IPR051540">
    <property type="entry name" value="S-2-haloacid_dehalogenase"/>
</dbReference>
<dbReference type="InterPro" id="IPR006439">
    <property type="entry name" value="HAD-SF_hydro_IA"/>
</dbReference>
<dbReference type="NCBIfam" id="TIGR01428">
    <property type="entry name" value="HAD_type_II"/>
    <property type="match status" value="1"/>
</dbReference>
<reference evidence="2" key="1">
    <citation type="submission" date="2018-05" db="EMBL/GenBank/DDBJ databases">
        <authorList>
            <person name="Lanie J.A."/>
            <person name="Ng W.-L."/>
            <person name="Kazmierczak K.M."/>
            <person name="Andrzejewski T.M."/>
            <person name="Davidsen T.M."/>
            <person name="Wayne K.J."/>
            <person name="Tettelin H."/>
            <person name="Glass J.I."/>
            <person name="Rusch D."/>
            <person name="Podicherti R."/>
            <person name="Tsui H.-C.T."/>
            <person name="Winkler M.E."/>
        </authorList>
    </citation>
    <scope>NUCLEOTIDE SEQUENCE</scope>
</reference>
<evidence type="ECO:0000256" key="1">
    <source>
        <dbReference type="ARBA" id="ARBA00022801"/>
    </source>
</evidence>
<dbReference type="SUPFAM" id="SSF56784">
    <property type="entry name" value="HAD-like"/>
    <property type="match status" value="1"/>
</dbReference>
<dbReference type="InterPro" id="IPR036412">
    <property type="entry name" value="HAD-like_sf"/>
</dbReference>
<dbReference type="SFLD" id="SFLDG01129">
    <property type="entry name" value="C1.5:_HAD__Beta-PGM__Phosphata"/>
    <property type="match status" value="1"/>
</dbReference>
<evidence type="ECO:0008006" key="3">
    <source>
        <dbReference type="Google" id="ProtNLM"/>
    </source>
</evidence>
<dbReference type="NCBIfam" id="TIGR01493">
    <property type="entry name" value="HAD-SF-IA-v2"/>
    <property type="match status" value="1"/>
</dbReference>
<protein>
    <recommendedName>
        <fullName evidence="3">Haloacid dehalogenase, type II</fullName>
    </recommendedName>
</protein>
<dbReference type="InterPro" id="IPR023214">
    <property type="entry name" value="HAD_sf"/>
</dbReference>
<dbReference type="SFLD" id="SFLDS00003">
    <property type="entry name" value="Haloacid_Dehalogenase"/>
    <property type="match status" value="1"/>
</dbReference>
<evidence type="ECO:0000313" key="2">
    <source>
        <dbReference type="EMBL" id="SVC59496.1"/>
    </source>
</evidence>
<dbReference type="EMBL" id="UINC01099882">
    <property type="protein sequence ID" value="SVC59496.1"/>
    <property type="molecule type" value="Genomic_DNA"/>
</dbReference>
<keyword evidence="1" id="KW-0378">Hydrolase</keyword>
<dbReference type="InterPro" id="IPR041492">
    <property type="entry name" value="HAD_2"/>
</dbReference>
<gene>
    <name evidence="2" type="ORF">METZ01_LOCUS312350</name>
</gene>
<dbReference type="InterPro" id="IPR006328">
    <property type="entry name" value="2-HAD"/>
</dbReference>
<feature type="non-terminal residue" evidence="2">
    <location>
        <position position="239"/>
    </location>
</feature>
<organism evidence="2">
    <name type="scientific">marine metagenome</name>
    <dbReference type="NCBI Taxonomy" id="408172"/>
    <lineage>
        <taxon>unclassified sequences</taxon>
        <taxon>metagenomes</taxon>
        <taxon>ecological metagenomes</taxon>
    </lineage>
</organism>
<name>A0A382NEM0_9ZZZZ</name>
<dbReference type="Gene3D" id="1.10.150.750">
    <property type="match status" value="1"/>
</dbReference>
<dbReference type="PANTHER" id="PTHR43316:SF9">
    <property type="entry name" value="ACID DEHALOGENASE, PUTATIVE (AFU_ORTHOLOGUE AFUA_6G14460)-RELATED"/>
    <property type="match status" value="1"/>
</dbReference>
<dbReference type="GO" id="GO:0019120">
    <property type="term" value="F:hydrolase activity, acting on acid halide bonds, in C-halide compounds"/>
    <property type="evidence" value="ECO:0007669"/>
    <property type="project" value="InterPro"/>
</dbReference>
<dbReference type="PANTHER" id="PTHR43316">
    <property type="entry name" value="HYDROLASE, HALOACID DELAHOGENASE-RELATED"/>
    <property type="match status" value="1"/>
</dbReference>
<accession>A0A382NEM0</accession>